<dbReference type="Proteomes" id="UP001470230">
    <property type="component" value="Unassembled WGS sequence"/>
</dbReference>
<dbReference type="InterPro" id="IPR014044">
    <property type="entry name" value="CAP_dom"/>
</dbReference>
<dbReference type="Gene3D" id="3.40.33.10">
    <property type="entry name" value="CAP"/>
    <property type="match status" value="1"/>
</dbReference>
<feature type="compositionally biased region" description="Low complexity" evidence="1">
    <location>
        <begin position="1300"/>
        <end position="1311"/>
    </location>
</feature>
<feature type="region of interest" description="Disordered" evidence="1">
    <location>
        <begin position="1254"/>
        <end position="1335"/>
    </location>
</feature>
<feature type="domain" description="SCP" evidence="3">
    <location>
        <begin position="330"/>
        <end position="448"/>
    </location>
</feature>
<organism evidence="4 5">
    <name type="scientific">Tritrichomonas musculus</name>
    <dbReference type="NCBI Taxonomy" id="1915356"/>
    <lineage>
        <taxon>Eukaryota</taxon>
        <taxon>Metamonada</taxon>
        <taxon>Parabasalia</taxon>
        <taxon>Tritrichomonadida</taxon>
        <taxon>Tritrichomonadidae</taxon>
        <taxon>Tritrichomonas</taxon>
    </lineage>
</organism>
<dbReference type="CDD" id="cd05379">
    <property type="entry name" value="CAP_bacterial"/>
    <property type="match status" value="1"/>
</dbReference>
<keyword evidence="5" id="KW-1185">Reference proteome</keyword>
<dbReference type="Gene3D" id="3.40.30.10">
    <property type="entry name" value="Glutaredoxin"/>
    <property type="match status" value="1"/>
</dbReference>
<keyword evidence="2" id="KW-1133">Transmembrane helix</keyword>
<evidence type="ECO:0000313" key="5">
    <source>
        <dbReference type="Proteomes" id="UP001470230"/>
    </source>
</evidence>
<comment type="caution">
    <text evidence="4">The sequence shown here is derived from an EMBL/GenBank/DDBJ whole genome shotgun (WGS) entry which is preliminary data.</text>
</comment>
<dbReference type="InterPro" id="IPR036249">
    <property type="entry name" value="Thioredoxin-like_sf"/>
</dbReference>
<gene>
    <name evidence="4" type="ORF">M9Y10_017027</name>
</gene>
<dbReference type="Pfam" id="PF00188">
    <property type="entry name" value="CAP"/>
    <property type="match status" value="1"/>
</dbReference>
<evidence type="ECO:0000256" key="2">
    <source>
        <dbReference type="SAM" id="Phobius"/>
    </source>
</evidence>
<evidence type="ECO:0000313" key="4">
    <source>
        <dbReference type="EMBL" id="KAK8854463.1"/>
    </source>
</evidence>
<proteinExistence type="predicted"/>
<keyword evidence="2" id="KW-0812">Transmembrane</keyword>
<dbReference type="SUPFAM" id="SSF52833">
    <property type="entry name" value="Thioredoxin-like"/>
    <property type="match status" value="1"/>
</dbReference>
<reference evidence="4 5" key="1">
    <citation type="submission" date="2024-04" db="EMBL/GenBank/DDBJ databases">
        <title>Tritrichomonas musculus Genome.</title>
        <authorList>
            <person name="Alves-Ferreira E."/>
            <person name="Grigg M."/>
            <person name="Lorenzi H."/>
            <person name="Galac M."/>
        </authorList>
    </citation>
    <scope>NUCLEOTIDE SEQUENCE [LARGE SCALE GENOMIC DNA]</scope>
    <source>
        <strain evidence="4 5">EAF2021</strain>
    </source>
</reference>
<protein>
    <recommendedName>
        <fullName evidence="3">SCP domain-containing protein</fullName>
    </recommendedName>
</protein>
<keyword evidence="2" id="KW-0472">Membrane</keyword>
<dbReference type="EMBL" id="JAPFFF010000021">
    <property type="protein sequence ID" value="KAK8854463.1"/>
    <property type="molecule type" value="Genomic_DNA"/>
</dbReference>
<accession>A0ABR2HXV0</accession>
<evidence type="ECO:0000256" key="1">
    <source>
        <dbReference type="SAM" id="MobiDB-lite"/>
    </source>
</evidence>
<name>A0ABR2HXV0_9EUKA</name>
<feature type="compositionally biased region" description="Acidic residues" evidence="1">
    <location>
        <begin position="1290"/>
        <end position="1299"/>
    </location>
</feature>
<sequence>MLLAIFCVRVFCERNCKCTERKTLFDLTMSNYEQIVGSSRPVFVRMENEGCPYAKKSQDNWKEASDLFPNIKFVRAECIYNGEVCSKIGGQVSPSHALFEANSTKYVYDFGNPPDISSSSSYFANIIHQYLGFYPFDTALIEDLIPQSANKFFNSYKYPIFILYDSNCDEDSDFVAEWIINAVDNTIPSEEYGFGKIDCSKYPDECLKWGSNYPSANVFSREKAISVSISELDNIADRIQNAISFLDRTSQKYPVPPPYYEPLSTPVPSISNVQIITVDQLQNREINDIRSKYNTAKTRTCTGEDYTGTPEVFQCNDVEIKPEVYTDSIRLINFFRELAGVPSTVTNDVTLNEGCYIASKYSSRAATLSHTPNEYFKNHCNFNENWELIKKRLANSNLAQGENTVLAMIAGLMDDEGANNEGVVGHRRWFLYPYLKTVGIGFYPLSKHKMDGYSIQYPPSGTISVNNDVYNSNEYTDVNFISWPSAGPFPFERIPTSWSVYYKEFQKEGVTVDNIIVKLTRDDGQILECSRIDLSKNRMGMPGFLVFKLTEKSLKLITAGHSVHVQIYLLKDSVRDCLDYTIDFFDDNQDEYVCFYNTNKDKCPSNIADSNKFGNGQYSNYKSSGNARTIIHVVEDIKLTSEMNFDFSKSIIVKGNKIEGKIIIGIGNDVDIHDSSALDVVIQVDSTNLKCGILRTPGKTKSITMKFQNNPTSKQRIRSLFYVGSYTDITFPKKITFGDYNYYFSIIYNDLETYLISTPISFVQYACYGYKSLYDIDSSIVCYEFSESSGLRDLKTSKKMLRIYADGTDFVISANNLPDNQMDVELLIGISVFTIEYSSALERKAKTLKIKSLKGQNINPKISYKILNYYQIPFINSISSYDETFKIYPFKNLYLSNLNAKINLEGYSIPYLLGDEDAKKIVQKSDTENEIYEESQNNFVNNEGFYEYPSHNQDGQITYPLFITNGGHDEYTISRKSQYSTNYFRFRPTKESASKPITIIFSPQTDINEKIEQIFIEDYQDVTIKTEKVTLMGYQCTYFSRLNLVNVSKARFIDTAGNTVEEISTDITGIADLDLSSDSEKPVNFNTLNFRTHSSIEGKNSKIKNANIIESSPTLKNFQIQNLNVYDSSSVKLVDCTVTGQVELHFHDKETPLINLKNCQFNPSSIKVVLWPQSSLSNSGLKLLSTIEDLSLVIADIDPQFAEGLKDKVTFYQMSEYDPFDGTKESKISDYKAILSKDKKGIYLVTNNFDEANDAPAEIPTKYDSSKINDNFELNPSPPPAQTPQATYPPEEEPVEINSEEYTISSNNNNDNNDDDGNNENENPSVKDKDANKKKGLSGGQIAGIVIGVLIGCAAILAGITFLIVWNHKKKLTVENEHSLSNDEKEDKNDEKEGKENDAP</sequence>
<dbReference type="InterPro" id="IPR035940">
    <property type="entry name" value="CAP_sf"/>
</dbReference>
<evidence type="ECO:0000259" key="3">
    <source>
        <dbReference type="Pfam" id="PF00188"/>
    </source>
</evidence>
<feature type="region of interest" description="Disordered" evidence="1">
    <location>
        <begin position="1374"/>
        <end position="1400"/>
    </location>
</feature>
<feature type="transmembrane region" description="Helical" evidence="2">
    <location>
        <begin position="1342"/>
        <end position="1366"/>
    </location>
</feature>